<evidence type="ECO:0000313" key="3">
    <source>
        <dbReference type="Proteomes" id="UP001140217"/>
    </source>
</evidence>
<reference evidence="2" key="1">
    <citation type="submission" date="2022-07" db="EMBL/GenBank/DDBJ databases">
        <title>Phylogenomic reconstructions and comparative analyses of Kickxellomycotina fungi.</title>
        <authorList>
            <person name="Reynolds N.K."/>
            <person name="Stajich J.E."/>
            <person name="Barry K."/>
            <person name="Grigoriev I.V."/>
            <person name="Crous P."/>
            <person name="Smith M.E."/>
        </authorList>
    </citation>
    <scope>NUCLEOTIDE SEQUENCE</scope>
    <source>
        <strain evidence="2">NBRC 105414</strain>
    </source>
</reference>
<feature type="region of interest" description="Disordered" evidence="1">
    <location>
        <begin position="164"/>
        <end position="223"/>
    </location>
</feature>
<organism evidence="2 3">
    <name type="scientific">Coemansia javaensis</name>
    <dbReference type="NCBI Taxonomy" id="2761396"/>
    <lineage>
        <taxon>Eukaryota</taxon>
        <taxon>Fungi</taxon>
        <taxon>Fungi incertae sedis</taxon>
        <taxon>Zoopagomycota</taxon>
        <taxon>Kickxellomycotina</taxon>
        <taxon>Kickxellomycetes</taxon>
        <taxon>Kickxellales</taxon>
        <taxon>Kickxellaceae</taxon>
        <taxon>Coemansia</taxon>
    </lineage>
</organism>
<keyword evidence="3" id="KW-1185">Reference proteome</keyword>
<feature type="non-terminal residue" evidence="2">
    <location>
        <position position="223"/>
    </location>
</feature>
<gene>
    <name evidence="2" type="ORF">H4R18_005846</name>
</gene>
<name>A0A9W8LDN8_9FUNG</name>
<sequence>MWIPTALYVPSPAANQPKVGNLASIMNEIMVKPPGPGSGQTVTVTKSVIGIVPEVGDPESIMLAIAVNPPGGGDKTVTVTQTLTLDASDMSDLGPLLSALSEMMNAQDSSDVLMIRTSKTKSYSDDETGTGDATTETGMTIIGNEPPCGVSYVTLDSTTIRVHNPSGCSSGSTSDTATTTSTTDTGSTDSSTPTPTPTPTPIKALPVMGPMGYGINQPSQSAL</sequence>
<proteinExistence type="predicted"/>
<feature type="compositionally biased region" description="Low complexity" evidence="1">
    <location>
        <begin position="130"/>
        <end position="140"/>
    </location>
</feature>
<feature type="region of interest" description="Disordered" evidence="1">
    <location>
        <begin position="120"/>
        <end position="142"/>
    </location>
</feature>
<accession>A0A9W8LDN8</accession>
<dbReference type="AlphaFoldDB" id="A0A9W8LDN8"/>
<feature type="compositionally biased region" description="Low complexity" evidence="1">
    <location>
        <begin position="165"/>
        <end position="193"/>
    </location>
</feature>
<comment type="caution">
    <text evidence="2">The sequence shown here is derived from an EMBL/GenBank/DDBJ whole genome shotgun (WGS) entry which is preliminary data.</text>
</comment>
<protein>
    <submittedName>
        <fullName evidence="2">Uncharacterized protein</fullName>
    </submittedName>
</protein>
<evidence type="ECO:0000313" key="2">
    <source>
        <dbReference type="EMBL" id="KAJ2776108.1"/>
    </source>
</evidence>
<evidence type="ECO:0000256" key="1">
    <source>
        <dbReference type="SAM" id="MobiDB-lite"/>
    </source>
</evidence>
<dbReference type="Proteomes" id="UP001140217">
    <property type="component" value="Unassembled WGS sequence"/>
</dbReference>
<dbReference type="EMBL" id="JANBUL010000394">
    <property type="protein sequence ID" value="KAJ2776108.1"/>
    <property type="molecule type" value="Genomic_DNA"/>
</dbReference>